<reference evidence="2 3" key="1">
    <citation type="journal article" date="2019" name="Emerg. Microbes Infect.">
        <title>Comprehensive subspecies identification of 175 nontuberculous mycobacteria species based on 7547 genomic profiles.</title>
        <authorList>
            <person name="Matsumoto Y."/>
            <person name="Kinjo T."/>
            <person name="Motooka D."/>
            <person name="Nabeya D."/>
            <person name="Jung N."/>
            <person name="Uechi K."/>
            <person name="Horii T."/>
            <person name="Iida T."/>
            <person name="Fujita J."/>
            <person name="Nakamura S."/>
        </authorList>
    </citation>
    <scope>NUCLEOTIDE SEQUENCE [LARGE SCALE GENOMIC DNA]</scope>
    <source>
        <strain evidence="2 3">JCM 15296</strain>
    </source>
</reference>
<organism evidence="2 3">
    <name type="scientific">Mycolicibacterium aubagnense</name>
    <dbReference type="NCBI Taxonomy" id="319707"/>
    <lineage>
        <taxon>Bacteria</taxon>
        <taxon>Bacillati</taxon>
        <taxon>Actinomycetota</taxon>
        <taxon>Actinomycetes</taxon>
        <taxon>Mycobacteriales</taxon>
        <taxon>Mycobacteriaceae</taxon>
        <taxon>Mycolicibacterium</taxon>
    </lineage>
</organism>
<sequence length="198" mass="21096">MNEIVRTDLPSRLYRMSMTPRAWTVLKKFATFAATIAVAGLVPMAAAPLAAADEKPLGDNSERLKFYGTEVGGGLFDGRTLIGKPTVIWFWSPPSLCGICLAEAPVISRVAAANPQVSFLGIAGRGAVGSMRSIAADNNLKFPNLTDANGQLWQAFFVPWPPAWAFIRPDGDGYLINDITSPMTEDALAARVAALTAA</sequence>
<proteinExistence type="predicted"/>
<protein>
    <recommendedName>
        <fullName evidence="1">Thioredoxin domain-containing protein</fullName>
    </recommendedName>
</protein>
<accession>A0ABM7I9T9</accession>
<dbReference type="EMBL" id="AP022577">
    <property type="protein sequence ID" value="BBX83409.1"/>
    <property type="molecule type" value="Genomic_DNA"/>
</dbReference>
<evidence type="ECO:0000313" key="3">
    <source>
        <dbReference type="Proteomes" id="UP000465609"/>
    </source>
</evidence>
<keyword evidence="3" id="KW-1185">Reference proteome</keyword>
<dbReference type="InterPro" id="IPR013766">
    <property type="entry name" value="Thioredoxin_domain"/>
</dbReference>
<dbReference type="InterPro" id="IPR036249">
    <property type="entry name" value="Thioredoxin-like_sf"/>
</dbReference>
<dbReference type="PROSITE" id="PS51352">
    <property type="entry name" value="THIOREDOXIN_2"/>
    <property type="match status" value="1"/>
</dbReference>
<dbReference type="SUPFAM" id="SSF52833">
    <property type="entry name" value="Thioredoxin-like"/>
    <property type="match status" value="1"/>
</dbReference>
<gene>
    <name evidence="2" type="ORF">MAUB_12820</name>
</gene>
<dbReference type="Gene3D" id="3.40.30.10">
    <property type="entry name" value="Glutaredoxin"/>
    <property type="match status" value="1"/>
</dbReference>
<evidence type="ECO:0000313" key="2">
    <source>
        <dbReference type="EMBL" id="BBX83409.1"/>
    </source>
</evidence>
<evidence type="ECO:0000259" key="1">
    <source>
        <dbReference type="PROSITE" id="PS51352"/>
    </source>
</evidence>
<name>A0ABM7I9T9_9MYCO</name>
<dbReference type="Proteomes" id="UP000465609">
    <property type="component" value="Chromosome"/>
</dbReference>
<feature type="domain" description="Thioredoxin" evidence="1">
    <location>
        <begin position="41"/>
        <end position="197"/>
    </location>
</feature>